<organism evidence="1 2">
    <name type="scientific">Strongylus vulgaris</name>
    <name type="common">Blood worm</name>
    <dbReference type="NCBI Taxonomy" id="40348"/>
    <lineage>
        <taxon>Eukaryota</taxon>
        <taxon>Metazoa</taxon>
        <taxon>Ecdysozoa</taxon>
        <taxon>Nematoda</taxon>
        <taxon>Chromadorea</taxon>
        <taxon>Rhabditida</taxon>
        <taxon>Rhabditina</taxon>
        <taxon>Rhabditomorpha</taxon>
        <taxon>Strongyloidea</taxon>
        <taxon>Strongylidae</taxon>
        <taxon>Strongylus</taxon>
    </lineage>
</organism>
<accession>A0A3P7K0H8</accession>
<dbReference type="Proteomes" id="UP000270094">
    <property type="component" value="Unassembled WGS sequence"/>
</dbReference>
<proteinExistence type="predicted"/>
<dbReference type="AlphaFoldDB" id="A0A3P7K0H8"/>
<reference evidence="1 2" key="1">
    <citation type="submission" date="2018-11" db="EMBL/GenBank/DDBJ databases">
        <authorList>
            <consortium name="Pathogen Informatics"/>
        </authorList>
    </citation>
    <scope>NUCLEOTIDE SEQUENCE [LARGE SCALE GENOMIC DNA]</scope>
</reference>
<gene>
    <name evidence="1" type="ORF">SVUK_LOCUS17065</name>
</gene>
<feature type="non-terminal residue" evidence="1">
    <location>
        <position position="50"/>
    </location>
</feature>
<evidence type="ECO:0000313" key="1">
    <source>
        <dbReference type="EMBL" id="VDM82067.1"/>
    </source>
</evidence>
<keyword evidence="2" id="KW-1185">Reference proteome</keyword>
<name>A0A3P7K0H8_STRVU</name>
<evidence type="ECO:0000313" key="2">
    <source>
        <dbReference type="Proteomes" id="UP000270094"/>
    </source>
</evidence>
<sequence length="50" mass="5750">MLSWTRSSGWSEVSGPRWMDHLLSPSGLKLRRYENGFIDPSPCPNESAWQ</sequence>
<protein>
    <submittedName>
        <fullName evidence="1">Uncharacterized protein</fullName>
    </submittedName>
</protein>
<dbReference type="EMBL" id="UYYB01115873">
    <property type="protein sequence ID" value="VDM82067.1"/>
    <property type="molecule type" value="Genomic_DNA"/>
</dbReference>